<keyword evidence="1" id="KW-0067">ATP-binding</keyword>
<dbReference type="PANTHER" id="PTHR42793:SF4">
    <property type="entry name" value="BLL6376 PROTEIN"/>
    <property type="match status" value="1"/>
</dbReference>
<keyword evidence="1" id="KW-0547">Nucleotide-binding</keyword>
<feature type="domain" description="ATP-grasp" evidence="2">
    <location>
        <begin position="483"/>
        <end position="683"/>
    </location>
</feature>
<name>A0ABW7ZD58_9ACTN</name>
<dbReference type="Gene3D" id="3.30.1490.20">
    <property type="entry name" value="ATP-grasp fold, A domain"/>
    <property type="match status" value="1"/>
</dbReference>
<evidence type="ECO:0000313" key="4">
    <source>
        <dbReference type="Proteomes" id="UP001612741"/>
    </source>
</evidence>
<dbReference type="SUPFAM" id="SSF52210">
    <property type="entry name" value="Succinyl-CoA synthetase domains"/>
    <property type="match status" value="2"/>
</dbReference>
<dbReference type="InterPro" id="IPR036291">
    <property type="entry name" value="NAD(P)-bd_dom_sf"/>
</dbReference>
<dbReference type="InterPro" id="IPR003781">
    <property type="entry name" value="CoA-bd"/>
</dbReference>
<accession>A0ABW7ZD58</accession>
<dbReference type="SUPFAM" id="SSF51735">
    <property type="entry name" value="NAD(P)-binding Rossmann-fold domains"/>
    <property type="match status" value="1"/>
</dbReference>
<dbReference type="Gene3D" id="3.40.50.261">
    <property type="entry name" value="Succinyl-CoA synthetase domains"/>
    <property type="match status" value="1"/>
</dbReference>
<evidence type="ECO:0000256" key="1">
    <source>
        <dbReference type="PROSITE-ProRule" id="PRU00409"/>
    </source>
</evidence>
<dbReference type="InterPro" id="IPR032875">
    <property type="entry name" value="Succ_CoA_lig_flav_dom"/>
</dbReference>
<keyword evidence="3" id="KW-0436">Ligase</keyword>
<dbReference type="InterPro" id="IPR011761">
    <property type="entry name" value="ATP-grasp"/>
</dbReference>
<dbReference type="Gene3D" id="3.30.470.20">
    <property type="entry name" value="ATP-grasp fold, B domain"/>
    <property type="match status" value="1"/>
</dbReference>
<proteinExistence type="predicted"/>
<dbReference type="SMART" id="SM00881">
    <property type="entry name" value="CoA_binding"/>
    <property type="match status" value="1"/>
</dbReference>
<gene>
    <name evidence="3" type="ORF">ACIBG2_51400</name>
</gene>
<dbReference type="PROSITE" id="PS50975">
    <property type="entry name" value="ATP_GRASP"/>
    <property type="match status" value="1"/>
</dbReference>
<dbReference type="Pfam" id="PF13380">
    <property type="entry name" value="CoA_binding_2"/>
    <property type="match status" value="1"/>
</dbReference>
<evidence type="ECO:0000259" key="2">
    <source>
        <dbReference type="PROSITE" id="PS50975"/>
    </source>
</evidence>
<organism evidence="3 4">
    <name type="scientific">Nonomuraea typhae</name>
    <dbReference type="NCBI Taxonomy" id="2603600"/>
    <lineage>
        <taxon>Bacteria</taxon>
        <taxon>Bacillati</taxon>
        <taxon>Actinomycetota</taxon>
        <taxon>Actinomycetes</taxon>
        <taxon>Streptosporangiales</taxon>
        <taxon>Streptosporangiaceae</taxon>
        <taxon>Nonomuraea</taxon>
    </lineage>
</organism>
<dbReference type="EMBL" id="JBITGY010000025">
    <property type="protein sequence ID" value="MFI6505862.1"/>
    <property type="molecule type" value="Genomic_DNA"/>
</dbReference>
<dbReference type="Pfam" id="PF13607">
    <property type="entry name" value="Succ_CoA_lig"/>
    <property type="match status" value="1"/>
</dbReference>
<dbReference type="Gene3D" id="3.40.50.720">
    <property type="entry name" value="NAD(P)-binding Rossmann-like Domain"/>
    <property type="match status" value="1"/>
</dbReference>
<dbReference type="RefSeq" id="WP_397092280.1">
    <property type="nucleotide sequence ID" value="NZ_JBITGY010000025.1"/>
</dbReference>
<dbReference type="InterPro" id="IPR016102">
    <property type="entry name" value="Succinyl-CoA_synth-like"/>
</dbReference>
<dbReference type="Proteomes" id="UP001612741">
    <property type="component" value="Unassembled WGS sequence"/>
</dbReference>
<dbReference type="InterPro" id="IPR013815">
    <property type="entry name" value="ATP_grasp_subdomain_1"/>
</dbReference>
<dbReference type="GO" id="GO:0016874">
    <property type="term" value="F:ligase activity"/>
    <property type="evidence" value="ECO:0007669"/>
    <property type="project" value="UniProtKB-KW"/>
</dbReference>
<comment type="caution">
    <text evidence="3">The sequence shown here is derived from an EMBL/GenBank/DDBJ whole genome shotgun (WGS) entry which is preliminary data.</text>
</comment>
<keyword evidence="4" id="KW-1185">Reference proteome</keyword>
<dbReference type="SUPFAM" id="SSF56059">
    <property type="entry name" value="Glutathione synthetase ATP-binding domain-like"/>
    <property type="match status" value="1"/>
</dbReference>
<dbReference type="PANTHER" id="PTHR42793">
    <property type="entry name" value="COA BINDING DOMAIN CONTAINING PROTEIN"/>
    <property type="match status" value="1"/>
</dbReference>
<protein>
    <submittedName>
        <fullName evidence="3">Acetate--CoA ligase family protein</fullName>
    </submittedName>
</protein>
<evidence type="ECO:0000313" key="3">
    <source>
        <dbReference type="EMBL" id="MFI6505862.1"/>
    </source>
</evidence>
<sequence>MFDLRPLLEPRSVAVVGASDRPGSYADTVLRNLERAGFPGPVWGVNPRRAEVHGRPCVARLAELPEPVDAVVVAIPAPGVPDVVAEAGELGCGGAIVLSAGFGEVASGRDLENRLRAAALAHHLPVCGPNGNGIVAVRARAPLWGDSVPPLEPGAVAMITQSGNVGVNALGTRRAIAWHTVISTGNQTVCEAADWLDVLAGTDGVRSIAMFLESDGDGVRLAEALARCADTGVRVAVLKVGSSTAGSAAAAAHTGSLAGDSRVFRALIQEAGGAWAQDPHELLELARVLAAPRARTRGGLAVLTCSGGDSGLAADAAERVGVELPELGPATGDKLRVLLPETATIGNPLDYTTLIWGDDKILAEVIATVGDDPAVGQLLLCHDRPHGLSAHAEAELAAVRAGIAAGAERSRAATLVASTLPDLIDVQLETPVVAGLSTALTCIRALQAPLGNAERLHQIATAAGRARPTAHQDGRWLAEAATKQLLRDAGIAVPDGRIITSEEECLAAAHILGYPLVLKVSDPRLLHKSEAGAVALGLNDEPALRAAWARLIASPAATRRTLLLERMAEPGVELIVAARADAVVPALVVGVGGIWTEALDDVAIIPLPAPPARIERALRSLRGAGALTGARGRDPVDLIALANLTARAGELLLERRLTLLELNPVIARPNGVTAVDALAKAVGAQE</sequence>
<dbReference type="Pfam" id="PF13549">
    <property type="entry name" value="ATP-grasp_5"/>
    <property type="match status" value="1"/>
</dbReference>
<reference evidence="3 4" key="1">
    <citation type="submission" date="2024-10" db="EMBL/GenBank/DDBJ databases">
        <title>The Natural Products Discovery Center: Release of the First 8490 Sequenced Strains for Exploring Actinobacteria Biosynthetic Diversity.</title>
        <authorList>
            <person name="Kalkreuter E."/>
            <person name="Kautsar S.A."/>
            <person name="Yang D."/>
            <person name="Bader C.D."/>
            <person name="Teijaro C.N."/>
            <person name="Fluegel L."/>
            <person name="Davis C.M."/>
            <person name="Simpson J.R."/>
            <person name="Lauterbach L."/>
            <person name="Steele A.D."/>
            <person name="Gui C."/>
            <person name="Meng S."/>
            <person name="Li G."/>
            <person name="Viehrig K."/>
            <person name="Ye F."/>
            <person name="Su P."/>
            <person name="Kiefer A.F."/>
            <person name="Nichols A."/>
            <person name="Cepeda A.J."/>
            <person name="Yan W."/>
            <person name="Fan B."/>
            <person name="Jiang Y."/>
            <person name="Adhikari A."/>
            <person name="Zheng C.-J."/>
            <person name="Schuster L."/>
            <person name="Cowan T.M."/>
            <person name="Smanski M.J."/>
            <person name="Chevrette M.G."/>
            <person name="De Carvalho L.P.S."/>
            <person name="Shen B."/>
        </authorList>
    </citation>
    <scope>NUCLEOTIDE SEQUENCE [LARGE SCALE GENOMIC DNA]</scope>
    <source>
        <strain evidence="3 4">NPDC050545</strain>
    </source>
</reference>